<organism evidence="3 4">
    <name type="scientific">Ammonicoccus fulvus</name>
    <dbReference type="NCBI Taxonomy" id="3138240"/>
    <lineage>
        <taxon>Bacteria</taxon>
        <taxon>Bacillati</taxon>
        <taxon>Actinomycetota</taxon>
        <taxon>Actinomycetes</taxon>
        <taxon>Propionibacteriales</taxon>
        <taxon>Propionibacteriaceae</taxon>
        <taxon>Ammonicoccus</taxon>
    </lineage>
</organism>
<dbReference type="PANTHER" id="PTHR43003:SF6">
    <property type="entry name" value="DNA GLYCOSYLASE"/>
    <property type="match status" value="1"/>
</dbReference>
<dbReference type="InterPro" id="IPR011257">
    <property type="entry name" value="DNA_glycosylase"/>
</dbReference>
<proteinExistence type="predicted"/>
<evidence type="ECO:0000313" key="3">
    <source>
        <dbReference type="EMBL" id="XAN09050.1"/>
    </source>
</evidence>
<reference evidence="3 4" key="1">
    <citation type="submission" date="2024-04" db="EMBL/GenBank/DDBJ databases">
        <title>Isolation of an actinomycete strain from pig manure.</title>
        <authorList>
            <person name="Gong T."/>
            <person name="Yu Z."/>
            <person name="An M."/>
            <person name="Wei C."/>
            <person name="Yang W."/>
            <person name="Liu L."/>
        </authorList>
    </citation>
    <scope>NUCLEOTIDE SEQUENCE [LARGE SCALE GENOMIC DNA]</scope>
    <source>
        <strain evidence="3 4">ZF39</strain>
    </source>
</reference>
<dbReference type="EMBL" id="CP154795">
    <property type="protein sequence ID" value="XAN09050.1"/>
    <property type="molecule type" value="Genomic_DNA"/>
</dbReference>
<dbReference type="InterPro" id="IPR051912">
    <property type="entry name" value="Alkylbase_DNA_Glycosylase/TA"/>
</dbReference>
<dbReference type="RefSeq" id="WP_425310485.1">
    <property type="nucleotide sequence ID" value="NZ_CP154795.1"/>
</dbReference>
<evidence type="ECO:0000313" key="4">
    <source>
        <dbReference type="Proteomes" id="UP001442841"/>
    </source>
</evidence>
<dbReference type="SUPFAM" id="SSF48150">
    <property type="entry name" value="DNA-glycosylase"/>
    <property type="match status" value="1"/>
</dbReference>
<dbReference type="PANTHER" id="PTHR43003">
    <property type="entry name" value="DNA-3-METHYLADENINE GLYCOSYLASE"/>
    <property type="match status" value="1"/>
</dbReference>
<protein>
    <submittedName>
        <fullName evidence="3">DNA-3-methyladenine glycosylase 2 family protein</fullName>
    </submittedName>
</protein>
<keyword evidence="1" id="KW-0227">DNA damage</keyword>
<evidence type="ECO:0000256" key="1">
    <source>
        <dbReference type="ARBA" id="ARBA00022763"/>
    </source>
</evidence>
<evidence type="ECO:0000256" key="2">
    <source>
        <dbReference type="ARBA" id="ARBA00023204"/>
    </source>
</evidence>
<keyword evidence="4" id="KW-1185">Reference proteome</keyword>
<keyword evidence="2" id="KW-0234">DNA repair</keyword>
<accession>A0ABZ3FV60</accession>
<dbReference type="Proteomes" id="UP001442841">
    <property type="component" value="Chromosome"/>
</dbReference>
<gene>
    <name evidence="3" type="ORF">AADG42_17600</name>
</gene>
<name>A0ABZ3FV60_9ACTN</name>
<dbReference type="Gene3D" id="1.10.340.30">
    <property type="entry name" value="Hypothetical protein, domain 2"/>
    <property type="match status" value="1"/>
</dbReference>
<sequence length="312" mass="34552">MCPESVAVTGELARVRRLPGRSLRPYLGRLRRGPGDPTHRRVGATWFRSTLTPVGPALLRLDEGPELRAEAWGAGAEWVLDQLPDFLGDHDDPSEFRPDHPLLREAQRRAPGLRVGRTQLVWEAFAPAVIEQKVTGNEAYAGFRRLVRKFGEPAPGPAWVEGHPAHGMVCPPAPAGWARIPSWTWLKAGIEPARSRTIVAAAGRAGALERTLRAPDEADRRLQSLPGVGVWTSAEVRQRAHGDPDAWSDGDYHIPGVITLALVGEKLDNDAAREVLEPYRGHRYRVQQLVGVMGIWPERHGPRRTLPTHFPR</sequence>